<keyword evidence="4" id="KW-1185">Reference proteome</keyword>
<evidence type="ECO:0000313" key="3">
    <source>
        <dbReference type="EMBL" id="KAH8022536.1"/>
    </source>
</evidence>
<evidence type="ECO:0000313" key="4">
    <source>
        <dbReference type="Proteomes" id="UP000821866"/>
    </source>
</evidence>
<keyword evidence="2" id="KW-1133">Transmembrane helix</keyword>
<evidence type="ECO:0000256" key="1">
    <source>
        <dbReference type="SAM" id="MobiDB-lite"/>
    </source>
</evidence>
<dbReference type="Proteomes" id="UP000821866">
    <property type="component" value="Chromosome 7"/>
</dbReference>
<name>A0A9J6DL12_RHIMP</name>
<proteinExistence type="predicted"/>
<organism evidence="3 4">
    <name type="scientific">Rhipicephalus microplus</name>
    <name type="common">Cattle tick</name>
    <name type="synonym">Boophilus microplus</name>
    <dbReference type="NCBI Taxonomy" id="6941"/>
    <lineage>
        <taxon>Eukaryota</taxon>
        <taxon>Metazoa</taxon>
        <taxon>Ecdysozoa</taxon>
        <taxon>Arthropoda</taxon>
        <taxon>Chelicerata</taxon>
        <taxon>Arachnida</taxon>
        <taxon>Acari</taxon>
        <taxon>Parasitiformes</taxon>
        <taxon>Ixodida</taxon>
        <taxon>Ixodoidea</taxon>
        <taxon>Ixodidae</taxon>
        <taxon>Rhipicephalinae</taxon>
        <taxon>Rhipicephalus</taxon>
        <taxon>Boophilus</taxon>
    </lineage>
</organism>
<evidence type="ECO:0000256" key="2">
    <source>
        <dbReference type="SAM" id="Phobius"/>
    </source>
</evidence>
<dbReference type="EMBL" id="JABSTU010000009">
    <property type="protein sequence ID" value="KAH8022536.1"/>
    <property type="molecule type" value="Genomic_DNA"/>
</dbReference>
<feature type="compositionally biased region" description="Polar residues" evidence="1">
    <location>
        <begin position="112"/>
        <end position="126"/>
    </location>
</feature>
<accession>A0A9J6DL12</accession>
<dbReference type="AlphaFoldDB" id="A0A9J6DL12"/>
<comment type="caution">
    <text evidence="3">The sequence shown here is derived from an EMBL/GenBank/DDBJ whole genome shotgun (WGS) entry which is preliminary data.</text>
</comment>
<feature type="transmembrane region" description="Helical" evidence="2">
    <location>
        <begin position="36"/>
        <end position="58"/>
    </location>
</feature>
<dbReference type="VEuPathDB" id="VectorBase:LOC119174668"/>
<reference evidence="3" key="2">
    <citation type="submission" date="2021-09" db="EMBL/GenBank/DDBJ databases">
        <authorList>
            <person name="Jia N."/>
            <person name="Wang J."/>
            <person name="Shi W."/>
            <person name="Du L."/>
            <person name="Sun Y."/>
            <person name="Zhan W."/>
            <person name="Jiang J."/>
            <person name="Wang Q."/>
            <person name="Zhang B."/>
            <person name="Ji P."/>
            <person name="Sakyi L.B."/>
            <person name="Cui X."/>
            <person name="Yuan T."/>
            <person name="Jiang B."/>
            <person name="Yang W."/>
            <person name="Lam T.T.-Y."/>
            <person name="Chang Q."/>
            <person name="Ding S."/>
            <person name="Wang X."/>
            <person name="Zhu J."/>
            <person name="Ruan X."/>
            <person name="Zhao L."/>
            <person name="Wei J."/>
            <person name="Que T."/>
            <person name="Du C."/>
            <person name="Cheng J."/>
            <person name="Dai P."/>
            <person name="Han X."/>
            <person name="Huang E."/>
            <person name="Gao Y."/>
            <person name="Liu J."/>
            <person name="Shao H."/>
            <person name="Ye R."/>
            <person name="Li L."/>
            <person name="Wei W."/>
            <person name="Wang X."/>
            <person name="Wang C."/>
            <person name="Huo Q."/>
            <person name="Li W."/>
            <person name="Guo W."/>
            <person name="Chen H."/>
            <person name="Chen S."/>
            <person name="Zhou L."/>
            <person name="Zhou L."/>
            <person name="Ni X."/>
            <person name="Tian J."/>
            <person name="Zhou Y."/>
            <person name="Sheng Y."/>
            <person name="Liu T."/>
            <person name="Pan Y."/>
            <person name="Xia L."/>
            <person name="Li J."/>
            <person name="Zhao F."/>
            <person name="Cao W."/>
        </authorList>
    </citation>
    <scope>NUCLEOTIDE SEQUENCE</scope>
    <source>
        <strain evidence="3">Rmic-2018</strain>
        <tissue evidence="3">Larvae</tissue>
    </source>
</reference>
<feature type="region of interest" description="Disordered" evidence="1">
    <location>
        <begin position="102"/>
        <end position="126"/>
    </location>
</feature>
<keyword evidence="2" id="KW-0472">Membrane</keyword>
<sequence>MKQTSSSDSGTANTTDVCANDDAAVKKPCRVWLVPAWIAFSFVAVLVIALGMLALCLFRVNALEGKVASLEERTYQLEVRSDGQAADQLSSAFLAARTAKTAARRRARLPVSSRTTGTTRKTWSER</sequence>
<protein>
    <submittedName>
        <fullName evidence="3">Uncharacterized protein</fullName>
    </submittedName>
</protein>
<gene>
    <name evidence="3" type="ORF">HPB51_025099</name>
</gene>
<reference evidence="3" key="1">
    <citation type="journal article" date="2020" name="Cell">
        <title>Large-Scale Comparative Analyses of Tick Genomes Elucidate Their Genetic Diversity and Vector Capacities.</title>
        <authorList>
            <consortium name="Tick Genome and Microbiome Consortium (TIGMIC)"/>
            <person name="Jia N."/>
            <person name="Wang J."/>
            <person name="Shi W."/>
            <person name="Du L."/>
            <person name="Sun Y."/>
            <person name="Zhan W."/>
            <person name="Jiang J.F."/>
            <person name="Wang Q."/>
            <person name="Zhang B."/>
            <person name="Ji P."/>
            <person name="Bell-Sakyi L."/>
            <person name="Cui X.M."/>
            <person name="Yuan T.T."/>
            <person name="Jiang B.G."/>
            <person name="Yang W.F."/>
            <person name="Lam T.T."/>
            <person name="Chang Q.C."/>
            <person name="Ding S.J."/>
            <person name="Wang X.J."/>
            <person name="Zhu J.G."/>
            <person name="Ruan X.D."/>
            <person name="Zhao L."/>
            <person name="Wei J.T."/>
            <person name="Ye R.Z."/>
            <person name="Que T.C."/>
            <person name="Du C.H."/>
            <person name="Zhou Y.H."/>
            <person name="Cheng J.X."/>
            <person name="Dai P.F."/>
            <person name="Guo W.B."/>
            <person name="Han X.H."/>
            <person name="Huang E.J."/>
            <person name="Li L.F."/>
            <person name="Wei W."/>
            <person name="Gao Y.C."/>
            <person name="Liu J.Z."/>
            <person name="Shao H.Z."/>
            <person name="Wang X."/>
            <person name="Wang C.C."/>
            <person name="Yang T.C."/>
            <person name="Huo Q.B."/>
            <person name="Li W."/>
            <person name="Chen H.Y."/>
            <person name="Chen S.E."/>
            <person name="Zhou L.G."/>
            <person name="Ni X.B."/>
            <person name="Tian J.H."/>
            <person name="Sheng Y."/>
            <person name="Liu T."/>
            <person name="Pan Y.S."/>
            <person name="Xia L.Y."/>
            <person name="Li J."/>
            <person name="Zhao F."/>
            <person name="Cao W.C."/>
        </authorList>
    </citation>
    <scope>NUCLEOTIDE SEQUENCE</scope>
    <source>
        <strain evidence="3">Rmic-2018</strain>
    </source>
</reference>
<keyword evidence="2" id="KW-0812">Transmembrane</keyword>